<organism evidence="1 2">
    <name type="scientific">Trichinella papuae</name>
    <dbReference type="NCBI Taxonomy" id="268474"/>
    <lineage>
        <taxon>Eukaryota</taxon>
        <taxon>Metazoa</taxon>
        <taxon>Ecdysozoa</taxon>
        <taxon>Nematoda</taxon>
        <taxon>Enoplea</taxon>
        <taxon>Dorylaimia</taxon>
        <taxon>Trichinellida</taxon>
        <taxon>Trichinellidae</taxon>
        <taxon>Trichinella</taxon>
    </lineage>
</organism>
<comment type="caution">
    <text evidence="1">The sequence shown here is derived from an EMBL/GenBank/DDBJ whole genome shotgun (WGS) entry which is preliminary data.</text>
</comment>
<keyword evidence="2" id="KW-1185">Reference proteome</keyword>
<reference evidence="1 2" key="1">
    <citation type="submission" date="2015-01" db="EMBL/GenBank/DDBJ databases">
        <title>Evolution of Trichinella species and genotypes.</title>
        <authorList>
            <person name="Korhonen P.K."/>
            <person name="Edoardo P."/>
            <person name="Giuseppe L.R."/>
            <person name="Gasser R.B."/>
        </authorList>
    </citation>
    <scope>NUCLEOTIDE SEQUENCE [LARGE SCALE GENOMIC DNA]</scope>
    <source>
        <strain evidence="1">ISS1980</strain>
    </source>
</reference>
<sequence length="56" mass="6469">MEPFLDEERLLRVSGRLERVNIRDKACVTQHSPSYKTELKSYSIVATTMFADHNAN</sequence>
<dbReference type="Proteomes" id="UP000054843">
    <property type="component" value="Unassembled WGS sequence"/>
</dbReference>
<dbReference type="EMBL" id="JYDO01000026">
    <property type="protein sequence ID" value="KRZ76592.1"/>
    <property type="molecule type" value="Genomic_DNA"/>
</dbReference>
<name>A0A0V1MYC5_9BILA</name>
<dbReference type="AlphaFoldDB" id="A0A0V1MYC5"/>
<evidence type="ECO:0000313" key="2">
    <source>
        <dbReference type="Proteomes" id="UP000054843"/>
    </source>
</evidence>
<gene>
    <name evidence="1" type="ORF">T10_220</name>
</gene>
<evidence type="ECO:0000313" key="1">
    <source>
        <dbReference type="EMBL" id="KRZ76592.1"/>
    </source>
</evidence>
<protein>
    <submittedName>
        <fullName evidence="1">Uncharacterized protein</fullName>
    </submittedName>
</protein>
<proteinExistence type="predicted"/>
<accession>A0A0V1MYC5</accession>